<dbReference type="EMBL" id="JALJOQ010000260">
    <property type="protein sequence ID" value="KAK9786910.1"/>
    <property type="molecule type" value="Genomic_DNA"/>
</dbReference>
<comment type="caution">
    <text evidence="1">The sequence shown here is derived from an EMBL/GenBank/DDBJ whole genome shotgun (WGS) entry which is preliminary data.</text>
</comment>
<name>A0AAW1NMJ5_9CHLO</name>
<organism evidence="1 2">
    <name type="scientific">Symbiochloris irregularis</name>
    <dbReference type="NCBI Taxonomy" id="706552"/>
    <lineage>
        <taxon>Eukaryota</taxon>
        <taxon>Viridiplantae</taxon>
        <taxon>Chlorophyta</taxon>
        <taxon>core chlorophytes</taxon>
        <taxon>Trebouxiophyceae</taxon>
        <taxon>Trebouxiales</taxon>
        <taxon>Trebouxiaceae</taxon>
        <taxon>Symbiochloris</taxon>
    </lineage>
</organism>
<sequence length="461" mass="50863">MSSEGGSHKGFGNDIIPYFFYSDASATITVGRGFDFHRIIVFISSLGKWSYRTVAWLPVIHASSVAQPLTKSQSKVLRQTIMEAAVIKAIAPLKMASATAMQWRCSRLWWRHRSCARPRLNSISRHMACCTRPERLLCMPLHGLTTITAKETRMLAKCIVVPLSAKDTSAATAISGHLMALRDSHTHSAAALLELDQQRIRTQKLLVRRFKIATPKLFSMRCVVNTITELGNVELVGTEFGERSHKDVKAAVPFTNGNREDVLRQVIQQVDRCHEAGIRSLKVTPGGALGKSRGLLQRAVAAKAVVAPRKGGIRLHLPDEEGAAVEAVSAKDLNFLTPELVYLPRSLAFFLSQEDGAPGTVPDLAKLLFRSQVEAYPRVAIAAQLHRGNPEEGVSLCADPRKPRYANVAVSGSDETEWFAAVRLFFGVRKCNTNVWVPHALVRWYKDTGRKLPGADMVILQ</sequence>
<gene>
    <name evidence="1" type="ORF">WJX73_004982</name>
</gene>
<reference evidence="1 2" key="1">
    <citation type="journal article" date="2024" name="Nat. Commun.">
        <title>Phylogenomics reveals the evolutionary origins of lichenization in chlorophyte algae.</title>
        <authorList>
            <person name="Puginier C."/>
            <person name="Libourel C."/>
            <person name="Otte J."/>
            <person name="Skaloud P."/>
            <person name="Haon M."/>
            <person name="Grisel S."/>
            <person name="Petersen M."/>
            <person name="Berrin J.G."/>
            <person name="Delaux P.M."/>
            <person name="Dal Grande F."/>
            <person name="Keller J."/>
        </authorList>
    </citation>
    <scope>NUCLEOTIDE SEQUENCE [LARGE SCALE GENOMIC DNA]</scope>
    <source>
        <strain evidence="1 2">SAG 2036</strain>
    </source>
</reference>
<evidence type="ECO:0000313" key="2">
    <source>
        <dbReference type="Proteomes" id="UP001465755"/>
    </source>
</evidence>
<keyword evidence="2" id="KW-1185">Reference proteome</keyword>
<dbReference type="Proteomes" id="UP001465755">
    <property type="component" value="Unassembled WGS sequence"/>
</dbReference>
<proteinExistence type="predicted"/>
<accession>A0AAW1NMJ5</accession>
<evidence type="ECO:0000313" key="1">
    <source>
        <dbReference type="EMBL" id="KAK9786910.1"/>
    </source>
</evidence>
<dbReference type="AlphaFoldDB" id="A0AAW1NMJ5"/>
<protein>
    <submittedName>
        <fullName evidence="1">Uncharacterized protein</fullName>
    </submittedName>
</protein>